<evidence type="ECO:0000313" key="3">
    <source>
        <dbReference type="EMBL" id="STD07945.1"/>
    </source>
</evidence>
<evidence type="ECO:0000313" key="2">
    <source>
        <dbReference type="EMBL" id="AZA47108.1"/>
    </source>
</evidence>
<keyword evidence="1" id="KW-1133">Transmembrane helix</keyword>
<dbReference type="Proteomes" id="UP000273270">
    <property type="component" value="Chromosome"/>
</dbReference>
<feature type="transmembrane region" description="Helical" evidence="1">
    <location>
        <begin position="55"/>
        <end position="75"/>
    </location>
</feature>
<organism evidence="3 4">
    <name type="scientific">Chryseobacterium carnipullorum</name>
    <dbReference type="NCBI Taxonomy" id="1124835"/>
    <lineage>
        <taxon>Bacteria</taxon>
        <taxon>Pseudomonadati</taxon>
        <taxon>Bacteroidota</taxon>
        <taxon>Flavobacteriia</taxon>
        <taxon>Flavobacteriales</taxon>
        <taxon>Weeksellaceae</taxon>
        <taxon>Chryseobacterium group</taxon>
        <taxon>Chryseobacterium</taxon>
    </lineage>
</organism>
<reference evidence="5" key="3">
    <citation type="submission" date="2018-11" db="EMBL/GenBank/DDBJ databases">
        <title>Proposal to divide the Flavobacteriaceae and reorganize its genera based on Amino Acid Identity values calculated from whole genome sequences.</title>
        <authorList>
            <person name="Nicholson A.C."/>
            <person name="Gulvik C.A."/>
            <person name="Whitney A.M."/>
            <person name="Humrighouse B.W."/>
            <person name="Bell M."/>
            <person name="Holmes B."/>
            <person name="Steigerwalt A.G."/>
            <person name="Villarma A."/>
            <person name="Sheth M."/>
            <person name="Batra D."/>
            <person name="Pryor J."/>
            <person name="Bernardet J.-F."/>
            <person name="Hugo C."/>
            <person name="Kampfer P."/>
            <person name="Newman J."/>
            <person name="McQuiston J.R."/>
        </authorList>
    </citation>
    <scope>NUCLEOTIDE SEQUENCE [LARGE SCALE GENOMIC DNA]</scope>
    <source>
        <strain evidence="5">G0188</strain>
    </source>
</reference>
<name>A0A376EEQ3_CHRCU</name>
<reference evidence="3 4" key="1">
    <citation type="submission" date="2018-06" db="EMBL/GenBank/DDBJ databases">
        <authorList>
            <consortium name="Pathogen Informatics"/>
            <person name="Doyle S."/>
        </authorList>
    </citation>
    <scope>NUCLEOTIDE SEQUENCE [LARGE SCALE GENOMIC DNA]</scope>
    <source>
        <strain evidence="3 4">NCTC13533</strain>
    </source>
</reference>
<dbReference type="EMBL" id="CP033920">
    <property type="protein sequence ID" value="AZA47108.1"/>
    <property type="molecule type" value="Genomic_DNA"/>
</dbReference>
<dbReference type="KEGG" id="ccau:EG346_02355"/>
<evidence type="ECO:0000313" key="5">
    <source>
        <dbReference type="Proteomes" id="UP000273270"/>
    </source>
</evidence>
<reference evidence="2" key="2">
    <citation type="submission" date="2018-11" db="EMBL/GenBank/DDBJ databases">
        <title>Proposal to divide the Flavobacteriaceae and reorganize its genera based on Amino Acid Identity values calculated from whole genome sequences.</title>
        <authorList>
            <person name="Nicholson A.C."/>
            <person name="Gulvik C.A."/>
            <person name="Whitney A.M."/>
            <person name="Humrighouse B.W."/>
            <person name="Bell M."/>
            <person name="Holmes B."/>
            <person name="Steigerwalt A."/>
            <person name="Villarma A."/>
            <person name="Sheth M."/>
            <person name="Batra D."/>
            <person name="Pryor J."/>
            <person name="Bernardet J.-F."/>
            <person name="Hugo C."/>
            <person name="Kampfer P."/>
            <person name="Newman J."/>
            <person name="Mcquiston J.R."/>
        </authorList>
    </citation>
    <scope>NUCLEOTIDE SEQUENCE [LARGE SCALE GENOMIC DNA]</scope>
    <source>
        <strain evidence="2">G0188</strain>
    </source>
</reference>
<dbReference type="RefSeq" id="WP_123876888.1">
    <property type="nucleotide sequence ID" value="NZ_CP033920.1"/>
</dbReference>
<gene>
    <name evidence="2" type="ORF">EG346_02355</name>
    <name evidence="3" type="ORF">NCTC13533_04325</name>
</gene>
<evidence type="ECO:0000256" key="1">
    <source>
        <dbReference type="SAM" id="Phobius"/>
    </source>
</evidence>
<feature type="transmembrane region" description="Helical" evidence="1">
    <location>
        <begin position="81"/>
        <end position="103"/>
    </location>
</feature>
<keyword evidence="1" id="KW-0472">Membrane</keyword>
<keyword evidence="1" id="KW-0812">Transmembrane</keyword>
<dbReference type="AlphaFoldDB" id="A0A376EEQ3"/>
<dbReference type="OrthoDB" id="9942304at2"/>
<evidence type="ECO:0000313" key="4">
    <source>
        <dbReference type="Proteomes" id="UP000255224"/>
    </source>
</evidence>
<proteinExistence type="predicted"/>
<dbReference type="EMBL" id="UFVQ01000003">
    <property type="protein sequence ID" value="STD07945.1"/>
    <property type="molecule type" value="Genomic_DNA"/>
</dbReference>
<dbReference type="Proteomes" id="UP000255224">
    <property type="component" value="Unassembled WGS sequence"/>
</dbReference>
<accession>A0A376EEQ3</accession>
<sequence>MDTIAYLIFCLWAIFTIGISLYNLGRVYFALTPVMIYYTYKEELVWYEGLNSNRAIIIVFYSSLSLFIALTYGVSVIKNDSWLSLIVNLFLNIIIQVGLMMIIENKMPHNLIQTIKNFCDKNYVYYPPSEIQENKSNIIERIFEMIQKINQTIIASENKIEKVLEQSMLIEIPFRPKVNENMSTSDIIKHYKISPKSANDVGLLRNGKEPKNPIIFTRLHSGKVNKKIIFLFFKDNFELIDYQDKKWIAELSVILEFINKYSTFETQDKDYLELNNDKFEMTADILSRYRDKI</sequence>
<feature type="transmembrane region" description="Helical" evidence="1">
    <location>
        <begin position="6"/>
        <end position="25"/>
    </location>
</feature>
<keyword evidence="5" id="KW-1185">Reference proteome</keyword>
<accession>A0A3G6LYT2</accession>
<protein>
    <submittedName>
        <fullName evidence="3">Uncharacterized protein</fullName>
    </submittedName>
</protein>